<feature type="region of interest" description="Disordered" evidence="1">
    <location>
        <begin position="204"/>
        <end position="255"/>
    </location>
</feature>
<dbReference type="GeneID" id="87959017"/>
<feature type="compositionally biased region" description="Polar residues" evidence="1">
    <location>
        <begin position="319"/>
        <end position="333"/>
    </location>
</feature>
<organism evidence="2 3">
    <name type="scientific">Kwoniella shivajii</name>
    <dbReference type="NCBI Taxonomy" id="564305"/>
    <lineage>
        <taxon>Eukaryota</taxon>
        <taxon>Fungi</taxon>
        <taxon>Dikarya</taxon>
        <taxon>Basidiomycota</taxon>
        <taxon>Agaricomycotina</taxon>
        <taxon>Tremellomycetes</taxon>
        <taxon>Tremellales</taxon>
        <taxon>Cryptococcaceae</taxon>
        <taxon>Kwoniella</taxon>
    </lineage>
</organism>
<feature type="compositionally biased region" description="Low complexity" evidence="1">
    <location>
        <begin position="377"/>
        <end position="393"/>
    </location>
</feature>
<dbReference type="PANTHER" id="PTHR43721:SF3">
    <property type="entry name" value="GTP-BINDING PROTEIN 2"/>
    <property type="match status" value="1"/>
</dbReference>
<dbReference type="EMBL" id="CP141889">
    <property type="protein sequence ID" value="WRT69896.1"/>
    <property type="molecule type" value="Genomic_DNA"/>
</dbReference>
<dbReference type="RefSeq" id="XP_062794635.1">
    <property type="nucleotide sequence ID" value="XM_062938584.1"/>
</dbReference>
<evidence type="ECO:0000313" key="2">
    <source>
        <dbReference type="EMBL" id="WRT69896.1"/>
    </source>
</evidence>
<sequence length="529" mass="58641">MSPVAVFDQPTVPSPSPKILATDIPRRPSPWHEIAHSLSTTSLPRKPRRSSSSTCSISPSTPPDVSGDSTPPLSTSQALREWNEKLSHPQSDVQRHQLIQAQKSWTTPKLAAERDKAGYIEYKLKLIDPTSERFERLVTQMMWRLKQGKNEAIYELGLADDGTVVGLPRLEMDASLRTLELMASEVGATVIILKEIVLHSSRSDLDPLQSLSPDGSLTCQDNRHDRPSNVDKHSVGAGRGRQSRRRRKYTPKDIGIYGGTVPKKLIFDPVDLAAASGSDDEEDGNVHIEERSADEDVLPFLFDLDTEYEPSNPYPMCKSPSTSPHHPDQSSPTRYDKDKCGTQKNSKKRRKSAAKSEARRLDLLRGDGTNPMWTELTSSSATAVSTNTSDTDSLQPCNNTDAPIFTLPHQPLRPSSLRLATPSTEESFLDDLLHIPLDSLSLSFADVRTISEEDEEEEDPVPILTSEDTQVSPSDESAEVHEARVDELICVEALVVRKVQHDEDDEVDEEAEEWSYGGEEDVWGFGGDD</sequence>
<reference evidence="2 3" key="1">
    <citation type="submission" date="2024-01" db="EMBL/GenBank/DDBJ databases">
        <title>Comparative genomics of Cryptococcus and Kwoniella reveals pathogenesis evolution and contrasting modes of karyotype evolution via chromosome fusion or intercentromeric recombination.</title>
        <authorList>
            <person name="Coelho M.A."/>
            <person name="David-Palma M."/>
            <person name="Shea T."/>
            <person name="Bowers K."/>
            <person name="McGinley-Smith S."/>
            <person name="Mohammad A.W."/>
            <person name="Gnirke A."/>
            <person name="Yurkov A.M."/>
            <person name="Nowrousian M."/>
            <person name="Sun S."/>
            <person name="Cuomo C.A."/>
            <person name="Heitman J."/>
        </authorList>
    </citation>
    <scope>NUCLEOTIDE SEQUENCE [LARGE SCALE GENOMIC DNA]</scope>
    <source>
        <strain evidence="2">CBS 11374</strain>
    </source>
</reference>
<feature type="compositionally biased region" description="Acidic residues" evidence="1">
    <location>
        <begin position="502"/>
        <end position="529"/>
    </location>
</feature>
<feature type="region of interest" description="Disordered" evidence="1">
    <location>
        <begin position="501"/>
        <end position="529"/>
    </location>
</feature>
<feature type="compositionally biased region" description="Polar residues" evidence="1">
    <location>
        <begin position="466"/>
        <end position="475"/>
    </location>
</feature>
<gene>
    <name evidence="2" type="ORF">IL334_006887</name>
</gene>
<evidence type="ECO:0000313" key="3">
    <source>
        <dbReference type="Proteomes" id="UP001329825"/>
    </source>
</evidence>
<feature type="compositionally biased region" description="Polar residues" evidence="1">
    <location>
        <begin position="209"/>
        <end position="220"/>
    </location>
</feature>
<feature type="compositionally biased region" description="Polar residues" evidence="1">
    <location>
        <begin position="67"/>
        <end position="76"/>
    </location>
</feature>
<dbReference type="Proteomes" id="UP001329825">
    <property type="component" value="Chromosome 9"/>
</dbReference>
<keyword evidence="3" id="KW-1185">Reference proteome</keyword>
<feature type="region of interest" description="Disordered" evidence="1">
    <location>
        <begin position="1"/>
        <end position="76"/>
    </location>
</feature>
<feature type="region of interest" description="Disordered" evidence="1">
    <location>
        <begin position="311"/>
        <end position="398"/>
    </location>
</feature>
<feature type="compositionally biased region" description="Basic and acidic residues" evidence="1">
    <location>
        <begin position="354"/>
        <end position="365"/>
    </location>
</feature>
<feature type="compositionally biased region" description="Low complexity" evidence="1">
    <location>
        <begin position="39"/>
        <end position="59"/>
    </location>
</feature>
<dbReference type="InterPro" id="IPR050055">
    <property type="entry name" value="EF-Tu_GTPase"/>
</dbReference>
<protein>
    <submittedName>
        <fullName evidence="2">Uncharacterized protein</fullName>
    </submittedName>
</protein>
<feature type="region of interest" description="Disordered" evidence="1">
    <location>
        <begin position="451"/>
        <end position="481"/>
    </location>
</feature>
<proteinExistence type="predicted"/>
<feature type="compositionally biased region" description="Basic and acidic residues" evidence="1">
    <location>
        <begin position="221"/>
        <end position="234"/>
    </location>
</feature>
<evidence type="ECO:0000256" key="1">
    <source>
        <dbReference type="SAM" id="MobiDB-lite"/>
    </source>
</evidence>
<dbReference type="PANTHER" id="PTHR43721">
    <property type="entry name" value="ELONGATION FACTOR TU-RELATED"/>
    <property type="match status" value="1"/>
</dbReference>
<accession>A0ABZ1D777</accession>
<name>A0ABZ1D777_9TREE</name>